<dbReference type="EC" id="5.6.2.3" evidence="1"/>
<dbReference type="GO" id="GO:0043139">
    <property type="term" value="F:5'-3' DNA helicase activity"/>
    <property type="evidence" value="ECO:0007669"/>
    <property type="project" value="UniProtKB-EC"/>
</dbReference>
<organism evidence="6 7">
    <name type="scientific">Coffea arabica</name>
    <name type="common">Arabian coffee</name>
    <dbReference type="NCBI Taxonomy" id="13443"/>
    <lineage>
        <taxon>Eukaryota</taxon>
        <taxon>Viridiplantae</taxon>
        <taxon>Streptophyta</taxon>
        <taxon>Embryophyta</taxon>
        <taxon>Tracheophyta</taxon>
        <taxon>Spermatophyta</taxon>
        <taxon>Magnoliopsida</taxon>
        <taxon>eudicotyledons</taxon>
        <taxon>Gunneridae</taxon>
        <taxon>Pentapetalae</taxon>
        <taxon>asterids</taxon>
        <taxon>lamiids</taxon>
        <taxon>Gentianales</taxon>
        <taxon>Rubiaceae</taxon>
        <taxon>Ixoroideae</taxon>
        <taxon>Gardenieae complex</taxon>
        <taxon>Bertiereae - Coffeeae clade</taxon>
        <taxon>Coffeeae</taxon>
        <taxon>Coffea</taxon>
    </lineage>
</organism>
<dbReference type="PANTHER" id="PTHR10492:SF100">
    <property type="entry name" value="ATP-DEPENDENT DNA HELICASE"/>
    <property type="match status" value="1"/>
</dbReference>
<feature type="region of interest" description="Disordered" evidence="2">
    <location>
        <begin position="1"/>
        <end position="64"/>
    </location>
</feature>
<keyword evidence="1" id="KW-0067">ATP-binding</keyword>
<dbReference type="Pfam" id="PF05970">
    <property type="entry name" value="PIF1"/>
    <property type="match status" value="1"/>
</dbReference>
<dbReference type="GO" id="GO:0006310">
    <property type="term" value="P:DNA recombination"/>
    <property type="evidence" value="ECO:0007669"/>
    <property type="project" value="UniProtKB-KW"/>
</dbReference>
<dbReference type="Proteomes" id="UP001652660">
    <property type="component" value="Chromosome 11c"/>
</dbReference>
<feature type="compositionally biased region" description="Basic and acidic residues" evidence="2">
    <location>
        <begin position="153"/>
        <end position="169"/>
    </location>
</feature>
<evidence type="ECO:0000313" key="6">
    <source>
        <dbReference type="Proteomes" id="UP001652660"/>
    </source>
</evidence>
<evidence type="ECO:0000256" key="1">
    <source>
        <dbReference type="RuleBase" id="RU363044"/>
    </source>
</evidence>
<dbReference type="GO" id="GO:0006281">
    <property type="term" value="P:DNA repair"/>
    <property type="evidence" value="ECO:0007669"/>
    <property type="project" value="UniProtKB-KW"/>
</dbReference>
<keyword evidence="1" id="KW-0547">Nucleotide-binding</keyword>
<feature type="domain" description="Helitron helicase-like" evidence="4">
    <location>
        <begin position="506"/>
        <end position="687"/>
    </location>
</feature>
<dbReference type="SUPFAM" id="SSF52540">
    <property type="entry name" value="P-loop containing nucleoside triphosphate hydrolases"/>
    <property type="match status" value="2"/>
</dbReference>
<dbReference type="InterPro" id="IPR049163">
    <property type="entry name" value="Pif1-like_2B_dom"/>
</dbReference>
<feature type="compositionally biased region" description="Basic and acidic residues" evidence="2">
    <location>
        <begin position="1"/>
        <end position="45"/>
    </location>
</feature>
<keyword evidence="1" id="KW-0234">DNA repair</keyword>
<comment type="similarity">
    <text evidence="1">Belongs to the helicase family.</text>
</comment>
<evidence type="ECO:0000259" key="3">
    <source>
        <dbReference type="Pfam" id="PF05970"/>
    </source>
</evidence>
<dbReference type="RefSeq" id="XP_027096174.2">
    <property type="nucleotide sequence ID" value="XM_027240373.2"/>
</dbReference>
<evidence type="ECO:0000259" key="4">
    <source>
        <dbReference type="Pfam" id="PF14214"/>
    </source>
</evidence>
<dbReference type="GeneID" id="113716072"/>
<dbReference type="Pfam" id="PF14214">
    <property type="entry name" value="Helitron_like_N"/>
    <property type="match status" value="1"/>
</dbReference>
<evidence type="ECO:0000256" key="2">
    <source>
        <dbReference type="SAM" id="MobiDB-lite"/>
    </source>
</evidence>
<dbReference type="InterPro" id="IPR010285">
    <property type="entry name" value="DNA_helicase_pif1-like_DEAD"/>
</dbReference>
<keyword evidence="6" id="KW-1185">Reference proteome</keyword>
<keyword evidence="1" id="KW-0378">Hydrolase</keyword>
<evidence type="ECO:0000259" key="5">
    <source>
        <dbReference type="Pfam" id="PF21530"/>
    </source>
</evidence>
<dbReference type="Pfam" id="PF21530">
    <property type="entry name" value="Pif1_2B_dom"/>
    <property type="match status" value="1"/>
</dbReference>
<feature type="domain" description="DNA helicase Pif1-like 2B" evidence="5">
    <location>
        <begin position="1432"/>
        <end position="1475"/>
    </location>
</feature>
<keyword evidence="1" id="KW-0347">Helicase</keyword>
<protein>
    <recommendedName>
        <fullName evidence="1">ATP-dependent DNA helicase</fullName>
        <ecNumber evidence="1">5.6.2.3</ecNumber>
    </recommendedName>
</protein>
<dbReference type="GO" id="GO:0016787">
    <property type="term" value="F:hydrolase activity"/>
    <property type="evidence" value="ECO:0007669"/>
    <property type="project" value="UniProtKB-KW"/>
</dbReference>
<dbReference type="InterPro" id="IPR025476">
    <property type="entry name" value="Helitron_helicase-like"/>
</dbReference>
<accession>A0A6P6UZB8</accession>
<dbReference type="Gene3D" id="3.40.50.300">
    <property type="entry name" value="P-loop containing nucleotide triphosphate hydrolases"/>
    <property type="match status" value="1"/>
</dbReference>
<reference evidence="6" key="1">
    <citation type="journal article" date="2025" name="Foods">
        <title>Unveiling the Microbial Signatures of Arabica Coffee Cherries: Insights into Ripeness Specific Diversity, Functional Traits, and Implications for Quality and Safety.</title>
        <authorList>
            <consortium name="RefSeq"/>
            <person name="Tenea G.N."/>
            <person name="Cifuentes V."/>
            <person name="Reyes P."/>
            <person name="Cevallos-Vallejos M."/>
        </authorList>
    </citation>
    <scope>NUCLEOTIDE SEQUENCE [LARGE SCALE GENOMIC DNA]</scope>
</reference>
<dbReference type="GO" id="GO:0000723">
    <property type="term" value="P:telomere maintenance"/>
    <property type="evidence" value="ECO:0007669"/>
    <property type="project" value="InterPro"/>
</dbReference>
<dbReference type="InterPro" id="IPR027417">
    <property type="entry name" value="P-loop_NTPase"/>
</dbReference>
<dbReference type="CDD" id="cd18809">
    <property type="entry name" value="SF1_C_RecD"/>
    <property type="match status" value="1"/>
</dbReference>
<proteinExistence type="inferred from homology"/>
<dbReference type="GO" id="GO:0005524">
    <property type="term" value="F:ATP binding"/>
    <property type="evidence" value="ECO:0007669"/>
    <property type="project" value="UniProtKB-KW"/>
</dbReference>
<comment type="cofactor">
    <cofactor evidence="1">
        <name>Mg(2+)</name>
        <dbReference type="ChEBI" id="CHEBI:18420"/>
    </cofactor>
</comment>
<dbReference type="PANTHER" id="PTHR10492">
    <property type="match status" value="1"/>
</dbReference>
<feature type="domain" description="DNA helicase Pif1-like DEAD-box helicase" evidence="3">
    <location>
        <begin position="1135"/>
        <end position="1340"/>
    </location>
</feature>
<dbReference type="OrthoDB" id="667739at2759"/>
<keyword evidence="1" id="KW-0227">DNA damage</keyword>
<feature type="region of interest" description="Disordered" evidence="2">
    <location>
        <begin position="153"/>
        <end position="185"/>
    </location>
</feature>
<name>A0A6P6UZB8_COFAR</name>
<reference evidence="7" key="2">
    <citation type="submission" date="2025-08" db="UniProtKB">
        <authorList>
            <consortium name="RefSeq"/>
        </authorList>
    </citation>
    <scope>IDENTIFICATION</scope>
    <source>
        <tissue evidence="7">Leaves</tissue>
    </source>
</reference>
<keyword evidence="1" id="KW-0233">DNA recombination</keyword>
<comment type="catalytic activity">
    <reaction evidence="1">
        <text>ATP + H2O = ADP + phosphate + H(+)</text>
        <dbReference type="Rhea" id="RHEA:13065"/>
        <dbReference type="ChEBI" id="CHEBI:15377"/>
        <dbReference type="ChEBI" id="CHEBI:15378"/>
        <dbReference type="ChEBI" id="CHEBI:30616"/>
        <dbReference type="ChEBI" id="CHEBI:43474"/>
        <dbReference type="ChEBI" id="CHEBI:456216"/>
        <dbReference type="EC" id="5.6.2.3"/>
    </reaction>
</comment>
<gene>
    <name evidence="7" type="primary">LOC113716072</name>
</gene>
<evidence type="ECO:0000313" key="7">
    <source>
        <dbReference type="RefSeq" id="XP_027096174.2"/>
    </source>
</evidence>
<sequence>MDQSKTTDKLKCKREARNQKARERYAALSVEEKEKVRQKQRDAYNKRKAQKHGKPIPSTEPTSMQNVINHGVLQSVAIGTDIPHSEQVKIREGKDAIQASKEHATAFSTYEKDRDPICNRCYEFLQAAIEDASGYTTLGSDNQNMRCPVSKSCKENTAKGQLKESNTKDRRSRVTQKPMKPRTEGLQTLRCIPDEADTLRSQPDCQYYGAKKFYSETTNFCCSDGQVVLHENKLPDVLIELFTGKTEEALCFRTYVRTYNSLFAFTSFGVHYDKSLCKRTNGIYTFKIHGQTYHYINQLIPHGGSGMYLQLYFHDTEHELQNRMAFSAKLTESIVLKIMEVMKSNPYACFFRSLRNVPDLDSYQILLKSHCDMDQRVHNKPTVSQIAALWVEGDHDQHSYARHIQVHTKDGNSHRVQYYYGCYDPLQYPLLFPFGEPGWHAGIRRSETSNPKKRKRGFKHKEQTIKLTSFKSAEEMIENEEQPILFLSPVLAQNKNHKEHVSMREYYSYKLQIRANNTPGILNTGRELQQYVVDMYAKIETQRLDFFRMKQKLVRTEQLQGIMDSITSGQSQGARVGKRVILPASFIGGPRDMKRRYVDAMALVQHFGKPDLFITMTCNPSWPEMKQNMLETDEYQNRVDLSARIFHAKLELLKEEMFKKEIFGQVAAYTYVVEFQKRGLPHAHFLIILKPASKFYSTDSYDQIVSAELPDPNENYHLFKMVRKHMIHGPCGDKKPDNVCMQGRTIKRCKNKYPKDWAEKTTHGENSYPTYRRRNNGRKVLVRGHELDNRWVVPYNPYLLAKFNCHINVEICSTIKVVKYIYKYIYKGHDKIHFMVNPENSTAAIDEIKAYQSAHWVSPIEAIWRIFRFALFEMQPSVIHLQLHLENYQSLTFEDDADLRDLMNNSHAKRSMLTEFFKMNAIDKTAQNLKCTYQQFPEYFVWYPGSRTWGIRKQRQVIGRIVSANPSEGERYFLRVLLLNVKGPTSFDDLKTVNGVHVDTFREAAILRGYLESNNAQEQCLEEAALYHMPYSLRRLFSTLLVYFPPSDSKSLWLKFKDSMGEDYKRTTTLSTSQIELLVLHEISKFLNSMGKNINMYQLVPKFLRFDDVDKESRDILSEKNIVISDSDLAAISRLNTEQKSAFNKIIEAVFIKQSGCFFLDGPGGTGKTFLYRALLAEVRSKGYTALATASCGVAASILPGGRTAHSRFKIPIDLNPANMCKVSKQSSLAQLLRQAKLIIWDEAPMTHKIAIEGVDKLLRDLMDCDKLFGNKVIVFGGDFRQVLPVVHKGSNADSFEASLIRSYIWPNLEKLQLKQNMRALSDPDFTEYLLRIGNGTEMTINTDNVRIPDPLLIHYTTEEESLNRLITTVFPNFSQFAEKDATVINRAILTTKNEFVDEINETLMQQFPGNALEYISRDKCLDFSQQGAMEDFINSLTPNGLPPHRLALKPNCPIILLRNIDPPEGLCNGTRLICKSLSSNIIHAVISSGEHQGKEVFLHRICFRIENDPNSPVSFERLQFPIRLSFAMTINKAQGQTLDFVGIYLREPVFSHGQLYVALSRAKSSSSIKILIRPPLFATDLDYLTANIVYSEVLHLAYT</sequence>